<evidence type="ECO:0000256" key="1">
    <source>
        <dbReference type="ARBA" id="ARBA00022737"/>
    </source>
</evidence>
<feature type="domain" description="FF" evidence="5">
    <location>
        <begin position="495"/>
        <end position="555"/>
    </location>
</feature>
<reference evidence="7" key="1">
    <citation type="submission" date="2013-03" db="EMBL/GenBank/DDBJ databases">
        <title>The Genome Sequence of Anopheles christyi ACHKN1017.</title>
        <authorList>
            <consortium name="The Broad Institute Genomics Platform"/>
            <person name="Neafsey D.E."/>
            <person name="Besansky N."/>
            <person name="Walker B."/>
            <person name="Young S.K."/>
            <person name="Zeng Q."/>
            <person name="Gargeya S."/>
            <person name="Fitzgerald M."/>
            <person name="Haas B."/>
            <person name="Abouelleil A."/>
            <person name="Allen A.W."/>
            <person name="Alvarado L."/>
            <person name="Arachchi H.M."/>
            <person name="Berlin A.M."/>
            <person name="Chapman S.B."/>
            <person name="Gainer-Dewar J."/>
            <person name="Goldberg J."/>
            <person name="Griggs A."/>
            <person name="Gujja S."/>
            <person name="Hansen M."/>
            <person name="Howarth C."/>
            <person name="Imamovic A."/>
            <person name="Ireland A."/>
            <person name="Larimer J."/>
            <person name="McCowan C."/>
            <person name="Murphy C."/>
            <person name="Pearson M."/>
            <person name="Poon T.W."/>
            <person name="Priest M."/>
            <person name="Roberts A."/>
            <person name="Saif S."/>
            <person name="Shea T."/>
            <person name="Sisk P."/>
            <person name="Sykes S."/>
            <person name="Wortman J."/>
            <person name="Nusbaum C."/>
            <person name="Birren B."/>
        </authorList>
    </citation>
    <scope>NUCLEOTIDE SEQUENCE [LARGE SCALE GENOMIC DNA]</scope>
    <source>
        <strain evidence="7">ACHKN1017</strain>
    </source>
</reference>
<evidence type="ECO:0000313" key="7">
    <source>
        <dbReference type="Proteomes" id="UP000075881"/>
    </source>
</evidence>
<keyword evidence="1" id="KW-0677">Repeat</keyword>
<dbReference type="FunFam" id="1.10.10.440:FF:000003">
    <property type="entry name" value="Pre-mRNA processing factor 40 homolog A"/>
    <property type="match status" value="1"/>
</dbReference>
<dbReference type="SUPFAM" id="SSF81698">
    <property type="entry name" value="FF domain"/>
    <property type="match status" value="4"/>
</dbReference>
<dbReference type="SMART" id="SM00441">
    <property type="entry name" value="FF"/>
    <property type="match status" value="4"/>
</dbReference>
<dbReference type="InterPro" id="IPR002713">
    <property type="entry name" value="FF_domain"/>
</dbReference>
<feature type="region of interest" description="Disordered" evidence="3">
    <location>
        <begin position="251"/>
        <end position="275"/>
    </location>
</feature>
<evidence type="ECO:0000256" key="3">
    <source>
        <dbReference type="SAM" id="MobiDB-lite"/>
    </source>
</evidence>
<evidence type="ECO:0000256" key="2">
    <source>
        <dbReference type="SAM" id="Coils"/>
    </source>
</evidence>
<dbReference type="SUPFAM" id="SSF51045">
    <property type="entry name" value="WW domain"/>
    <property type="match status" value="2"/>
</dbReference>
<organism evidence="6 7">
    <name type="scientific">Anopheles christyi</name>
    <dbReference type="NCBI Taxonomy" id="43041"/>
    <lineage>
        <taxon>Eukaryota</taxon>
        <taxon>Metazoa</taxon>
        <taxon>Ecdysozoa</taxon>
        <taxon>Arthropoda</taxon>
        <taxon>Hexapoda</taxon>
        <taxon>Insecta</taxon>
        <taxon>Pterygota</taxon>
        <taxon>Neoptera</taxon>
        <taxon>Endopterygota</taxon>
        <taxon>Diptera</taxon>
        <taxon>Nematocera</taxon>
        <taxon>Culicoidea</taxon>
        <taxon>Culicidae</taxon>
        <taxon>Anophelinae</taxon>
        <taxon>Anopheles</taxon>
    </lineage>
</organism>
<dbReference type="InterPro" id="IPR039726">
    <property type="entry name" value="Prp40-like"/>
</dbReference>
<dbReference type="SMART" id="SM00456">
    <property type="entry name" value="WW"/>
    <property type="match status" value="2"/>
</dbReference>
<dbReference type="EnsemblMetazoa" id="ACHR003479-RA">
    <property type="protein sequence ID" value="ACHR003479-PA"/>
    <property type="gene ID" value="ACHR003479"/>
</dbReference>
<proteinExistence type="predicted"/>
<dbReference type="Proteomes" id="UP000075881">
    <property type="component" value="Unassembled WGS sequence"/>
</dbReference>
<feature type="compositionally biased region" description="Basic and acidic residues" evidence="3">
    <location>
        <begin position="750"/>
        <end position="774"/>
    </location>
</feature>
<dbReference type="Gene3D" id="1.10.10.440">
    <property type="entry name" value="FF domain"/>
    <property type="match status" value="4"/>
</dbReference>
<sequence length="898" mass="100603">MSVPPIAAGQPYAPPMVSHFNIPPPGFGAPGGGAGVGGPVAPVAAAVALAVAANGTMVDPTGTVPPVVAATTPLTTAIVSEWSEHKTPEGRTYYYNSITKQSLWEKPDEMKTPAEKQLSQCPWKEYRSDSGKLYYHNTVTKESQWVAPPEYLEIKEKVAAEQAAAEAAKAAALKTSAMASSMLMQSGVLPVVSPALAGAPVAAGAPSTVIAATAAEVPLGLGALAGVTPGSAENSSSALDQAMAATLAAIEVPDDPIDKRGDDESQPGQTDEEPAMEFKDKKEAIEAFKEFLKERNIPSSSSWEQCVKIIQKDPKFNVFKKLSEKKQAFNAYKTQKLKDEREEQRLKAKKSKEELEKFLMSSDKMNSNLKFYRCDELFANLDVWKSVPEQDRRDIYEDCIFNLAKREKEEARVMKKRNMRVLGELLEAMTTVTYQTTWSEAQVMLLDNASFKNDVNLLGMDKEDALIVFEEHIRGLEREEDEEKEREKKRLKRQQRKNRDQFLALLDTLHEEGKLTSMSLWVELYPLISADLRFSAMLGQPGSTPLDLFKFYVENLKARFHDEKKIIKEILKEKEFIVVRTTTFEDFATVVCEDKRSATLDAGNVKLTYNSLLEKAVAAEKERLKEETRRIRKMENELKGVWIEAGLSGVDSWETAQKLVMDREVYDQYEMEDKVERLWEDFVKETEDSCSHHHSRSKKSKKSRKHKKKSRSSSKSLSEASDVVEYEKPTSKKKRRSRSRTPLTASDLSESEHELQEEPPQHHNDHHGGGDRLDRKRKKKKKHHRKPSRSPSYEEMLVMEKNGGGGGGGGASRSRTPSPEIEKKKKKKDKKKKDKRRTSRSVSRASSGGRIRSPLDDGRRSRGGSRSSKMADDAALSESELESQRAALLAQLNEQMDE</sequence>
<feature type="coiled-coil region" evidence="2">
    <location>
        <begin position="610"/>
        <end position="637"/>
    </location>
</feature>
<feature type="coiled-coil region" evidence="2">
    <location>
        <begin position="466"/>
        <end position="501"/>
    </location>
</feature>
<evidence type="ECO:0000259" key="4">
    <source>
        <dbReference type="PROSITE" id="PS50020"/>
    </source>
</evidence>
<evidence type="ECO:0000313" key="6">
    <source>
        <dbReference type="EnsemblMetazoa" id="ACHR003479-PA"/>
    </source>
</evidence>
<keyword evidence="2" id="KW-0175">Coiled coil</keyword>
<feature type="domain" description="WW" evidence="4">
    <location>
        <begin position="122"/>
        <end position="150"/>
    </location>
</feature>
<evidence type="ECO:0000259" key="5">
    <source>
        <dbReference type="PROSITE" id="PS51676"/>
    </source>
</evidence>
<name>A0A182JY97_9DIPT</name>
<dbReference type="InterPro" id="IPR036517">
    <property type="entry name" value="FF_domain_sf"/>
</dbReference>
<feature type="compositionally biased region" description="Basic residues" evidence="3">
    <location>
        <begin position="692"/>
        <end position="712"/>
    </location>
</feature>
<keyword evidence="7" id="KW-1185">Reference proteome</keyword>
<dbReference type="GO" id="GO:0003723">
    <property type="term" value="F:RNA binding"/>
    <property type="evidence" value="ECO:0007669"/>
    <property type="project" value="TreeGrafter"/>
</dbReference>
<dbReference type="GO" id="GO:0071004">
    <property type="term" value="C:U2-type prespliceosome"/>
    <property type="evidence" value="ECO:0007669"/>
    <property type="project" value="TreeGrafter"/>
</dbReference>
<feature type="compositionally biased region" description="Basic residues" evidence="3">
    <location>
        <begin position="775"/>
        <end position="788"/>
    </location>
</feature>
<dbReference type="CDD" id="cd00201">
    <property type="entry name" value="WW"/>
    <property type="match status" value="2"/>
</dbReference>
<feature type="region of interest" description="Disordered" evidence="3">
    <location>
        <begin position="686"/>
        <end position="882"/>
    </location>
</feature>
<dbReference type="PROSITE" id="PS50020">
    <property type="entry name" value="WW_DOMAIN_2"/>
    <property type="match status" value="2"/>
</dbReference>
<dbReference type="PANTHER" id="PTHR11864:SF0">
    <property type="entry name" value="PRP40 PRE-MRNA PROCESSING FACTOR 40 HOMOLOG A (YEAST)"/>
    <property type="match status" value="1"/>
</dbReference>
<feature type="compositionally biased region" description="Low complexity" evidence="3">
    <location>
        <begin position="840"/>
        <end position="852"/>
    </location>
</feature>
<dbReference type="PANTHER" id="PTHR11864">
    <property type="entry name" value="PRE-MRNA-PROCESSING PROTEIN PRP40"/>
    <property type="match status" value="1"/>
</dbReference>
<dbReference type="STRING" id="43041.A0A182JY97"/>
<feature type="domain" description="FF" evidence="5">
    <location>
        <begin position="281"/>
        <end position="335"/>
    </location>
</feature>
<dbReference type="VEuPathDB" id="VectorBase:ACHR003479"/>
<dbReference type="FunFam" id="1.10.10.440:FF:000002">
    <property type="entry name" value="pre-mRNA-processing factor 40 homolog A isoform X1"/>
    <property type="match status" value="1"/>
</dbReference>
<feature type="domain" description="WW" evidence="4">
    <location>
        <begin position="76"/>
        <end position="109"/>
    </location>
</feature>
<dbReference type="GO" id="GO:0045292">
    <property type="term" value="P:mRNA cis splicing, via spliceosome"/>
    <property type="evidence" value="ECO:0007669"/>
    <property type="project" value="InterPro"/>
</dbReference>
<dbReference type="InterPro" id="IPR036020">
    <property type="entry name" value="WW_dom_sf"/>
</dbReference>
<dbReference type="Gene3D" id="2.20.70.10">
    <property type="match status" value="2"/>
</dbReference>
<dbReference type="GO" id="GO:0005685">
    <property type="term" value="C:U1 snRNP"/>
    <property type="evidence" value="ECO:0007669"/>
    <property type="project" value="TreeGrafter"/>
</dbReference>
<feature type="compositionally biased region" description="Gly residues" evidence="3">
    <location>
        <begin position="802"/>
        <end position="811"/>
    </location>
</feature>
<protein>
    <submittedName>
        <fullName evidence="6">Uncharacterized protein</fullName>
    </submittedName>
</protein>
<reference evidence="6" key="2">
    <citation type="submission" date="2020-05" db="UniProtKB">
        <authorList>
            <consortium name="EnsemblMetazoa"/>
        </authorList>
    </citation>
    <scope>IDENTIFICATION</scope>
    <source>
        <strain evidence="6">ACHKN1017</strain>
    </source>
</reference>
<dbReference type="PROSITE" id="PS51676">
    <property type="entry name" value="FF"/>
    <property type="match status" value="2"/>
</dbReference>
<dbReference type="AlphaFoldDB" id="A0A182JY97"/>
<dbReference type="Pfam" id="PF00397">
    <property type="entry name" value="WW"/>
    <property type="match status" value="2"/>
</dbReference>
<dbReference type="FunFam" id="2.20.70.10:FF:000101">
    <property type="entry name" value="Pre-mRNA-processing factor 40"/>
    <property type="match status" value="1"/>
</dbReference>
<feature type="compositionally biased region" description="Basic residues" evidence="3">
    <location>
        <begin position="824"/>
        <end position="839"/>
    </location>
</feature>
<dbReference type="InterPro" id="IPR001202">
    <property type="entry name" value="WW_dom"/>
</dbReference>
<dbReference type="Pfam" id="PF25432">
    <property type="entry name" value="FF_PRPF40A"/>
    <property type="match status" value="1"/>
</dbReference>
<dbReference type="FunFam" id="1.10.10.440:FF:000037">
    <property type="entry name" value="Pre-mRNA-processing factor 40"/>
    <property type="match status" value="1"/>
</dbReference>
<dbReference type="Pfam" id="PF01846">
    <property type="entry name" value="FF"/>
    <property type="match status" value="2"/>
</dbReference>
<accession>A0A182JY97</accession>